<feature type="region of interest" description="Disordered" evidence="1">
    <location>
        <begin position="177"/>
        <end position="228"/>
    </location>
</feature>
<dbReference type="Proteomes" id="UP000075243">
    <property type="component" value="Chromosome 2"/>
</dbReference>
<name>A0A151U483_CAJCA</name>
<organism evidence="2 3">
    <name type="scientific">Cajanus cajan</name>
    <name type="common">Pigeon pea</name>
    <name type="synonym">Cajanus indicus</name>
    <dbReference type="NCBI Taxonomy" id="3821"/>
    <lineage>
        <taxon>Eukaryota</taxon>
        <taxon>Viridiplantae</taxon>
        <taxon>Streptophyta</taxon>
        <taxon>Embryophyta</taxon>
        <taxon>Tracheophyta</taxon>
        <taxon>Spermatophyta</taxon>
        <taxon>Magnoliopsida</taxon>
        <taxon>eudicotyledons</taxon>
        <taxon>Gunneridae</taxon>
        <taxon>Pentapetalae</taxon>
        <taxon>rosids</taxon>
        <taxon>fabids</taxon>
        <taxon>Fabales</taxon>
        <taxon>Fabaceae</taxon>
        <taxon>Papilionoideae</taxon>
        <taxon>50 kb inversion clade</taxon>
        <taxon>NPAAA clade</taxon>
        <taxon>indigoferoid/millettioid clade</taxon>
        <taxon>Phaseoleae</taxon>
        <taxon>Cajanus</taxon>
    </lineage>
</organism>
<keyword evidence="3" id="KW-1185">Reference proteome</keyword>
<evidence type="ECO:0000313" key="2">
    <source>
        <dbReference type="EMBL" id="KYP74113.1"/>
    </source>
</evidence>
<dbReference type="Gramene" id="C.cajan_06593.t">
    <property type="protein sequence ID" value="C.cajan_06593.t"/>
    <property type="gene ID" value="C.cajan_06593"/>
</dbReference>
<reference evidence="2 3" key="1">
    <citation type="journal article" date="2012" name="Nat. Biotechnol.">
        <title>Draft genome sequence of pigeonpea (Cajanus cajan), an orphan legume crop of resource-poor farmers.</title>
        <authorList>
            <person name="Varshney R.K."/>
            <person name="Chen W."/>
            <person name="Li Y."/>
            <person name="Bharti A.K."/>
            <person name="Saxena R.K."/>
            <person name="Schlueter J.A."/>
            <person name="Donoghue M.T."/>
            <person name="Azam S."/>
            <person name="Fan G."/>
            <person name="Whaley A.M."/>
            <person name="Farmer A.D."/>
            <person name="Sheridan J."/>
            <person name="Iwata A."/>
            <person name="Tuteja R."/>
            <person name="Penmetsa R.V."/>
            <person name="Wu W."/>
            <person name="Upadhyaya H.D."/>
            <person name="Yang S.P."/>
            <person name="Shah T."/>
            <person name="Saxena K.B."/>
            <person name="Michael T."/>
            <person name="McCombie W.R."/>
            <person name="Yang B."/>
            <person name="Zhang G."/>
            <person name="Yang H."/>
            <person name="Wang J."/>
            <person name="Spillane C."/>
            <person name="Cook D.R."/>
            <person name="May G.D."/>
            <person name="Xu X."/>
            <person name="Jackson S.A."/>
        </authorList>
    </citation>
    <scope>NUCLEOTIDE SEQUENCE [LARGE SCALE GENOMIC DNA]</scope>
    <source>
        <strain evidence="3">cv. Asha</strain>
    </source>
</reference>
<dbReference type="PANTHER" id="PTHR34952">
    <property type="entry name" value="OS05G0113500 PROTEIN"/>
    <property type="match status" value="1"/>
</dbReference>
<dbReference type="STRING" id="3821.A0A151U483"/>
<evidence type="ECO:0000313" key="3">
    <source>
        <dbReference type="Proteomes" id="UP000075243"/>
    </source>
</evidence>
<feature type="region of interest" description="Disordered" evidence="1">
    <location>
        <begin position="246"/>
        <end position="285"/>
    </location>
</feature>
<sequence length="337" mass="38067">MQQYWALAELVEGLRREEYEPREIVKRVRSYLIGFPPSANYKYNFCFCSKFNYVPSQIYGLIAISYQSFLSIPISSNAVAFEIAERPWDSGCLIQLMDTPSPVNAVHDNIISKLEGIFSESLHIQDAQKSEHASEEHHIGNCDVGERNLRGGFELQETKLDINCLKKCPNFPYPDVLLPSSSSEEENDTSPSKQSPKQSYSSSVSLSAPSKLVSAMKGSREKEGRSQMTLTVKWAPDVYDPIPTLSSHTVKIKKQPKSRSRKNEKKNGKKSQKVNYSKRGSSKDKQYLNRWLHSRGEMFEASTELDNLDVANHDSHCGTSYLKTSVTKVHYPIGEAL</sequence>
<dbReference type="AlphaFoldDB" id="A0A151U483"/>
<dbReference type="OMA" id="EVMTHGA"/>
<proteinExistence type="predicted"/>
<feature type="compositionally biased region" description="Low complexity" evidence="1">
    <location>
        <begin position="190"/>
        <end position="215"/>
    </location>
</feature>
<accession>A0A151U483</accession>
<evidence type="ECO:0000256" key="1">
    <source>
        <dbReference type="SAM" id="MobiDB-lite"/>
    </source>
</evidence>
<feature type="compositionally biased region" description="Basic residues" evidence="1">
    <location>
        <begin position="250"/>
        <end position="272"/>
    </location>
</feature>
<dbReference type="PANTHER" id="PTHR34952:SF4">
    <property type="entry name" value="BRI1-KD INTERACTING PROTEIN"/>
    <property type="match status" value="1"/>
</dbReference>
<protein>
    <submittedName>
        <fullName evidence="2">Uncharacterized protein</fullName>
    </submittedName>
</protein>
<gene>
    <name evidence="2" type="ORF">KK1_006781</name>
</gene>
<dbReference type="EMBL" id="CM003604">
    <property type="protein sequence ID" value="KYP74113.1"/>
    <property type="molecule type" value="Genomic_DNA"/>
</dbReference>